<protein>
    <recommendedName>
        <fullName evidence="4">Serpentine receptor class gamma</fullName>
    </recommendedName>
</protein>
<keyword evidence="3" id="KW-1185">Reference proteome</keyword>
<dbReference type="PANTHER" id="PTHR47516">
    <property type="entry name" value="SERPENTINE RECEPTOR, CLASS U-RELATED"/>
    <property type="match status" value="1"/>
</dbReference>
<keyword evidence="1" id="KW-0812">Transmembrane</keyword>
<evidence type="ECO:0000313" key="3">
    <source>
        <dbReference type="Proteomes" id="UP000008281"/>
    </source>
</evidence>
<feature type="transmembrane region" description="Helical" evidence="1">
    <location>
        <begin position="173"/>
        <end position="194"/>
    </location>
</feature>
<keyword evidence="1" id="KW-1133">Transmembrane helix</keyword>
<proteinExistence type="predicted"/>
<dbReference type="FunCoup" id="E3NB00">
    <property type="interactions" value="3"/>
</dbReference>
<evidence type="ECO:0008006" key="4">
    <source>
        <dbReference type="Google" id="ProtNLM"/>
    </source>
</evidence>
<evidence type="ECO:0000313" key="2">
    <source>
        <dbReference type="EMBL" id="EFO91720.1"/>
    </source>
</evidence>
<dbReference type="InParanoid" id="E3NB00"/>
<accession>E3NB00</accession>
<feature type="transmembrane region" description="Helical" evidence="1">
    <location>
        <begin position="142"/>
        <end position="161"/>
    </location>
</feature>
<gene>
    <name evidence="2" type="ORF">CRE_06069</name>
</gene>
<reference evidence="2" key="1">
    <citation type="submission" date="2007-07" db="EMBL/GenBank/DDBJ databases">
        <title>PCAP assembly of the Caenorhabditis remanei genome.</title>
        <authorList>
            <consortium name="The Caenorhabditis remanei Sequencing Consortium"/>
            <person name="Wilson R.K."/>
        </authorList>
    </citation>
    <scope>NUCLEOTIDE SEQUENCE [LARGE SCALE GENOMIC DNA]</scope>
    <source>
        <strain evidence="2">PB4641</strain>
    </source>
</reference>
<dbReference type="Proteomes" id="UP000008281">
    <property type="component" value="Unassembled WGS sequence"/>
</dbReference>
<dbReference type="AlphaFoldDB" id="E3NB00"/>
<name>E3NB00_CAERE</name>
<dbReference type="InterPro" id="IPR003839">
    <property type="entry name" value="7TM_GPCR_serpentine_rcpt_Sru"/>
</dbReference>
<dbReference type="PANTHER" id="PTHR47516:SF2">
    <property type="entry name" value="SERPENTINE RECEPTOR CLASS GAMMA"/>
    <property type="match status" value="1"/>
</dbReference>
<organism evidence="3">
    <name type="scientific">Caenorhabditis remanei</name>
    <name type="common">Caenorhabditis vulgaris</name>
    <dbReference type="NCBI Taxonomy" id="31234"/>
    <lineage>
        <taxon>Eukaryota</taxon>
        <taxon>Metazoa</taxon>
        <taxon>Ecdysozoa</taxon>
        <taxon>Nematoda</taxon>
        <taxon>Chromadorea</taxon>
        <taxon>Rhabditida</taxon>
        <taxon>Rhabditina</taxon>
        <taxon>Rhabditomorpha</taxon>
        <taxon>Rhabditoidea</taxon>
        <taxon>Rhabditidae</taxon>
        <taxon>Peloderinae</taxon>
        <taxon>Caenorhabditis</taxon>
    </lineage>
</organism>
<feature type="transmembrane region" description="Helical" evidence="1">
    <location>
        <begin position="86"/>
        <end position="106"/>
    </location>
</feature>
<dbReference type="EMBL" id="DS268580">
    <property type="protein sequence ID" value="EFO91720.1"/>
    <property type="molecule type" value="Genomic_DNA"/>
</dbReference>
<keyword evidence="1" id="KW-0472">Membrane</keyword>
<feature type="transmembrane region" description="Helical" evidence="1">
    <location>
        <begin position="48"/>
        <end position="74"/>
    </location>
</feature>
<sequence>MNLEKEHHSKEEEMFRAMPPDTVDPISVAYQDIRGVPFYMNFEYKLNWVTLMTIIDLLLNFIGTLIFIQVPIFYIKNKQKIKNIGLRLDVFQSFLLMQIWSIWMLIGEFSMFKIPFTGILTNYCANNNPQVILRFIVFFFHWAHYSAQLFTLLFCVLRVAILYSNSNKEKEKLFYYLIPPFIIFPFLASLPHLLSEGLCLQMEQPYPFGAILIISKFFEDNLVKLGIFYSNRMICYRHCVHLRMPPDTFPKFIENGTSRLFGNKQ</sequence>
<dbReference type="Pfam" id="PF10322">
    <property type="entry name" value="7TM_GPCR_Sru"/>
    <property type="match status" value="1"/>
</dbReference>
<dbReference type="OrthoDB" id="5807521at2759"/>
<dbReference type="HOGENOM" id="CLU_1050676_0_0_1"/>
<evidence type="ECO:0000256" key="1">
    <source>
        <dbReference type="SAM" id="Phobius"/>
    </source>
</evidence>